<protein>
    <submittedName>
        <fullName evidence="2">Uncharacterized protein</fullName>
    </submittedName>
</protein>
<organism evidence="2 3">
    <name type="scientific">Pyrus ussuriensis x Pyrus communis</name>
    <dbReference type="NCBI Taxonomy" id="2448454"/>
    <lineage>
        <taxon>Eukaryota</taxon>
        <taxon>Viridiplantae</taxon>
        <taxon>Streptophyta</taxon>
        <taxon>Embryophyta</taxon>
        <taxon>Tracheophyta</taxon>
        <taxon>Spermatophyta</taxon>
        <taxon>Magnoliopsida</taxon>
        <taxon>eudicotyledons</taxon>
        <taxon>Gunneridae</taxon>
        <taxon>Pentapetalae</taxon>
        <taxon>rosids</taxon>
        <taxon>fabids</taxon>
        <taxon>Rosales</taxon>
        <taxon>Rosaceae</taxon>
        <taxon>Amygdaloideae</taxon>
        <taxon>Maleae</taxon>
        <taxon>Pyrus</taxon>
    </lineage>
</organism>
<proteinExistence type="predicted"/>
<name>A0A5N5H9U0_9ROSA</name>
<feature type="compositionally biased region" description="Basic and acidic residues" evidence="1">
    <location>
        <begin position="36"/>
        <end position="46"/>
    </location>
</feature>
<feature type="compositionally biased region" description="Basic and acidic residues" evidence="1">
    <location>
        <begin position="1"/>
        <end position="16"/>
    </location>
</feature>
<evidence type="ECO:0000256" key="1">
    <source>
        <dbReference type="SAM" id="MobiDB-lite"/>
    </source>
</evidence>
<sequence length="140" mass="16164">MDNAKPIEKSVEQRLENDDDNDFFDHPPASKKRKMEKQQVAKKDKTVVAPNGQKGDVDDEMIGVQQQDDNNDDERTIPDVPEKCNDQIDDEDIQMTPAAWKIKTQSQDKLKSQDDDPTDKMVNPKNKNKLILFKICLYFL</sequence>
<comment type="caution">
    <text evidence="2">The sequence shown here is derived from an EMBL/GenBank/DDBJ whole genome shotgun (WGS) entry which is preliminary data.</text>
</comment>
<feature type="compositionally biased region" description="Basic and acidic residues" evidence="1">
    <location>
        <begin position="73"/>
        <end position="86"/>
    </location>
</feature>
<reference evidence="2 3" key="1">
    <citation type="submission" date="2019-09" db="EMBL/GenBank/DDBJ databases">
        <authorList>
            <person name="Ou C."/>
        </authorList>
    </citation>
    <scope>NUCLEOTIDE SEQUENCE [LARGE SCALE GENOMIC DNA]</scope>
    <source>
        <strain evidence="2">S2</strain>
        <tissue evidence="2">Leaf</tissue>
    </source>
</reference>
<reference evidence="2 3" key="3">
    <citation type="submission" date="2019-11" db="EMBL/GenBank/DDBJ databases">
        <title>A de novo genome assembly of a pear dwarfing rootstock.</title>
        <authorList>
            <person name="Wang F."/>
            <person name="Wang J."/>
            <person name="Li S."/>
            <person name="Zhang Y."/>
            <person name="Fang M."/>
            <person name="Ma L."/>
            <person name="Zhao Y."/>
            <person name="Jiang S."/>
        </authorList>
    </citation>
    <scope>NUCLEOTIDE SEQUENCE [LARGE SCALE GENOMIC DNA]</scope>
    <source>
        <strain evidence="2">S2</strain>
        <tissue evidence="2">Leaf</tissue>
    </source>
</reference>
<evidence type="ECO:0000313" key="2">
    <source>
        <dbReference type="EMBL" id="KAB2622190.1"/>
    </source>
</evidence>
<keyword evidence="3" id="KW-1185">Reference proteome</keyword>
<dbReference type="EMBL" id="SMOL01000231">
    <property type="protein sequence ID" value="KAB2622190.1"/>
    <property type="molecule type" value="Genomic_DNA"/>
</dbReference>
<accession>A0A5N5H9U0</accession>
<dbReference type="AlphaFoldDB" id="A0A5N5H9U0"/>
<dbReference type="Proteomes" id="UP000327157">
    <property type="component" value="Chromosome 4"/>
</dbReference>
<feature type="region of interest" description="Disordered" evidence="1">
    <location>
        <begin position="1"/>
        <end position="124"/>
    </location>
</feature>
<reference evidence="3" key="2">
    <citation type="submission" date="2019-10" db="EMBL/GenBank/DDBJ databases">
        <title>A de novo genome assembly of a pear dwarfing rootstock.</title>
        <authorList>
            <person name="Wang F."/>
            <person name="Wang J."/>
            <person name="Li S."/>
            <person name="Zhang Y."/>
            <person name="Fang M."/>
            <person name="Ma L."/>
            <person name="Zhao Y."/>
            <person name="Jiang S."/>
        </authorList>
    </citation>
    <scope>NUCLEOTIDE SEQUENCE [LARGE SCALE GENOMIC DNA]</scope>
</reference>
<evidence type="ECO:0000313" key="3">
    <source>
        <dbReference type="Proteomes" id="UP000327157"/>
    </source>
</evidence>
<gene>
    <name evidence="2" type="ORF">D8674_024372</name>
</gene>